<proteinExistence type="predicted"/>
<name>A0ABR2YKF7_9CHLO</name>
<accession>A0ABR2YKF7</accession>
<dbReference type="Proteomes" id="UP001491310">
    <property type="component" value="Unassembled WGS sequence"/>
</dbReference>
<dbReference type="EMBL" id="JALJOT010000009">
    <property type="protein sequence ID" value="KAK9907356.1"/>
    <property type="molecule type" value="Genomic_DNA"/>
</dbReference>
<evidence type="ECO:0000313" key="1">
    <source>
        <dbReference type="EMBL" id="KAK9907356.1"/>
    </source>
</evidence>
<reference evidence="1 2" key="1">
    <citation type="journal article" date="2024" name="Nat. Commun.">
        <title>Phylogenomics reveals the evolutionary origins of lichenization in chlorophyte algae.</title>
        <authorList>
            <person name="Puginier C."/>
            <person name="Libourel C."/>
            <person name="Otte J."/>
            <person name="Skaloud P."/>
            <person name="Haon M."/>
            <person name="Grisel S."/>
            <person name="Petersen M."/>
            <person name="Berrin J.G."/>
            <person name="Delaux P.M."/>
            <person name="Dal Grande F."/>
            <person name="Keller J."/>
        </authorList>
    </citation>
    <scope>NUCLEOTIDE SEQUENCE [LARGE SCALE GENOMIC DNA]</scope>
    <source>
        <strain evidence="1 2">SAG 216-7</strain>
    </source>
</reference>
<keyword evidence="2" id="KW-1185">Reference proteome</keyword>
<evidence type="ECO:0000313" key="2">
    <source>
        <dbReference type="Proteomes" id="UP001491310"/>
    </source>
</evidence>
<comment type="caution">
    <text evidence="1">The sequence shown here is derived from an EMBL/GenBank/DDBJ whole genome shotgun (WGS) entry which is preliminary data.</text>
</comment>
<gene>
    <name evidence="1" type="ORF">WJX75_002124</name>
</gene>
<protein>
    <submittedName>
        <fullName evidence="1">Uncharacterized protein</fullName>
    </submittedName>
</protein>
<sequence length="67" mass="7524">MASTDRQKLPAGAHIDSAANLGRKACSGDRLEAITSRVARVFELELLSRFIFPTVASFLRHCWRYSQ</sequence>
<organism evidence="1 2">
    <name type="scientific">Coccomyxa subellipsoidea</name>
    <dbReference type="NCBI Taxonomy" id="248742"/>
    <lineage>
        <taxon>Eukaryota</taxon>
        <taxon>Viridiplantae</taxon>
        <taxon>Chlorophyta</taxon>
        <taxon>core chlorophytes</taxon>
        <taxon>Trebouxiophyceae</taxon>
        <taxon>Trebouxiophyceae incertae sedis</taxon>
        <taxon>Coccomyxaceae</taxon>
        <taxon>Coccomyxa</taxon>
    </lineage>
</organism>